<evidence type="ECO:0000313" key="2">
    <source>
        <dbReference type="EMBL" id="MBA0818054.1"/>
    </source>
</evidence>
<dbReference type="AlphaFoldDB" id="A0A7J9I8W1"/>
<gene>
    <name evidence="2" type="ORF">Gohar_021587</name>
</gene>
<keyword evidence="1" id="KW-0812">Transmembrane</keyword>
<dbReference type="EMBL" id="JABFAD010184936">
    <property type="protein sequence ID" value="MBA0818054.1"/>
    <property type="molecule type" value="Genomic_DNA"/>
</dbReference>
<feature type="transmembrane region" description="Helical" evidence="1">
    <location>
        <begin position="29"/>
        <end position="51"/>
    </location>
</feature>
<proteinExistence type="predicted"/>
<name>A0A7J9I8W1_9ROSI</name>
<keyword evidence="3" id="KW-1185">Reference proteome</keyword>
<dbReference type="Proteomes" id="UP000593560">
    <property type="component" value="Unassembled WGS sequence"/>
</dbReference>
<evidence type="ECO:0000256" key="1">
    <source>
        <dbReference type="SAM" id="Phobius"/>
    </source>
</evidence>
<sequence>MLLHLEVKSHNGLINRQVAFQSRYLHLSIFKMIVNGLELSGVAFLSMMMLLEMRRLSIVEF</sequence>
<organism evidence="2 3">
    <name type="scientific">Gossypium harknessii</name>
    <dbReference type="NCBI Taxonomy" id="34285"/>
    <lineage>
        <taxon>Eukaryota</taxon>
        <taxon>Viridiplantae</taxon>
        <taxon>Streptophyta</taxon>
        <taxon>Embryophyta</taxon>
        <taxon>Tracheophyta</taxon>
        <taxon>Spermatophyta</taxon>
        <taxon>Magnoliopsida</taxon>
        <taxon>eudicotyledons</taxon>
        <taxon>Gunneridae</taxon>
        <taxon>Pentapetalae</taxon>
        <taxon>rosids</taxon>
        <taxon>malvids</taxon>
        <taxon>Malvales</taxon>
        <taxon>Malvaceae</taxon>
        <taxon>Malvoideae</taxon>
        <taxon>Gossypium</taxon>
    </lineage>
</organism>
<comment type="caution">
    <text evidence="2">The sequence shown here is derived from an EMBL/GenBank/DDBJ whole genome shotgun (WGS) entry which is preliminary data.</text>
</comment>
<keyword evidence="1" id="KW-1133">Transmembrane helix</keyword>
<accession>A0A7J9I8W1</accession>
<protein>
    <submittedName>
        <fullName evidence="2">Uncharacterized protein</fullName>
    </submittedName>
</protein>
<keyword evidence="1" id="KW-0472">Membrane</keyword>
<reference evidence="2 3" key="1">
    <citation type="journal article" date="2019" name="Genome Biol. Evol.">
        <title>Insights into the evolution of the New World diploid cottons (Gossypium, subgenus Houzingenia) based on genome sequencing.</title>
        <authorList>
            <person name="Grover C.E."/>
            <person name="Arick M.A. 2nd"/>
            <person name="Thrash A."/>
            <person name="Conover J.L."/>
            <person name="Sanders W.S."/>
            <person name="Peterson D.G."/>
            <person name="Frelichowski J.E."/>
            <person name="Scheffler J.A."/>
            <person name="Scheffler B.E."/>
            <person name="Wendel J.F."/>
        </authorList>
    </citation>
    <scope>NUCLEOTIDE SEQUENCE [LARGE SCALE GENOMIC DNA]</scope>
    <source>
        <strain evidence="2">0</strain>
        <tissue evidence="2">Leaf</tissue>
    </source>
</reference>
<evidence type="ECO:0000313" key="3">
    <source>
        <dbReference type="Proteomes" id="UP000593560"/>
    </source>
</evidence>